<dbReference type="AlphaFoldDB" id="A0A081D2B6"/>
<dbReference type="SUPFAM" id="SSF52096">
    <property type="entry name" value="ClpP/crotonase"/>
    <property type="match status" value="1"/>
</dbReference>
<dbReference type="Proteomes" id="UP000028701">
    <property type="component" value="Unassembled WGS sequence"/>
</dbReference>
<sequence length="237" mass="25765">MITPEALFDKLFPKGHEITSEGLFFAGTAKAGPDLVSIIGTREKAHIGIDLAMRMAAEVIRIMKERPGSPILLLVDTAGQKMARRDELLGLNGYIAHLAKCLDVARRRGHRIIGLVYGEAVSAGFLSSSLLADACYALPEAEVRVMNLPAMSRVTKIPVERLEELSMDSAVFAPGVANYVAMGAVRETWDGDLAVALVKALEERPDANVDARRDYGEQRNGRTLARSVSQRVRHDAA</sequence>
<dbReference type="OrthoDB" id="5984377at2"/>
<name>A0A081D2B6_9HYPH</name>
<dbReference type="eggNOG" id="COG0825">
    <property type="taxonomic scope" value="Bacteria"/>
</dbReference>
<dbReference type="Pfam" id="PF06833">
    <property type="entry name" value="MdcE"/>
    <property type="match status" value="1"/>
</dbReference>
<evidence type="ECO:0000313" key="3">
    <source>
        <dbReference type="Proteomes" id="UP000028701"/>
    </source>
</evidence>
<dbReference type="GO" id="GO:0005975">
    <property type="term" value="P:carbohydrate metabolic process"/>
    <property type="evidence" value="ECO:0007669"/>
    <property type="project" value="InterPro"/>
</dbReference>
<dbReference type="EMBL" id="BBJU01000030">
    <property type="protein sequence ID" value="GAK73062.1"/>
    <property type="molecule type" value="Genomic_DNA"/>
</dbReference>
<feature type="region of interest" description="Disordered" evidence="1">
    <location>
        <begin position="211"/>
        <end position="237"/>
    </location>
</feature>
<reference evidence="2 3" key="1">
    <citation type="submission" date="2014-08" db="EMBL/GenBank/DDBJ databases">
        <title>Whole genome shotgun sequence of Rhizobium rubi NBRC 13261.</title>
        <authorList>
            <person name="Katano-Makiyama Y."/>
            <person name="Hosoyama A."/>
            <person name="Hashimoto M."/>
            <person name="Hosoyama Y."/>
            <person name="Noguchi M."/>
            <person name="Tsuchikane K."/>
            <person name="Uohara A."/>
            <person name="Ohji S."/>
            <person name="Ichikawa N."/>
            <person name="Kimura A."/>
            <person name="Yamazoe A."/>
            <person name="Fujita N."/>
        </authorList>
    </citation>
    <scope>NUCLEOTIDE SEQUENCE [LARGE SCALE GENOMIC DNA]</scope>
    <source>
        <strain evidence="2 3">NBRC 13261</strain>
    </source>
</reference>
<dbReference type="InterPro" id="IPR009648">
    <property type="entry name" value="Malonate_gamma"/>
</dbReference>
<dbReference type="NCBIfam" id="TIGR03134">
    <property type="entry name" value="malonate_gamma"/>
    <property type="match status" value="1"/>
</dbReference>
<evidence type="ECO:0000313" key="2">
    <source>
        <dbReference type="EMBL" id="GAK73062.1"/>
    </source>
</evidence>
<proteinExistence type="predicted"/>
<organism evidence="2 3">
    <name type="scientific">Agrobacterium rubi TR3 = NBRC 13261</name>
    <dbReference type="NCBI Taxonomy" id="1368415"/>
    <lineage>
        <taxon>Bacteria</taxon>
        <taxon>Pseudomonadati</taxon>
        <taxon>Pseudomonadota</taxon>
        <taxon>Alphaproteobacteria</taxon>
        <taxon>Hyphomicrobiales</taxon>
        <taxon>Rhizobiaceae</taxon>
        <taxon>Rhizobium/Agrobacterium group</taxon>
        <taxon>Agrobacterium</taxon>
    </lineage>
</organism>
<accession>A0A081D2B6</accession>
<dbReference type="Gene3D" id="3.90.226.10">
    <property type="entry name" value="2-enoyl-CoA Hydratase, Chain A, domain 1"/>
    <property type="match status" value="1"/>
</dbReference>
<dbReference type="RefSeq" id="WP_045232486.1">
    <property type="nucleotide sequence ID" value="NZ_BBJU01000030.1"/>
</dbReference>
<evidence type="ECO:0000256" key="1">
    <source>
        <dbReference type="SAM" id="MobiDB-lite"/>
    </source>
</evidence>
<comment type="caution">
    <text evidence="2">The sequence shown here is derived from an EMBL/GenBank/DDBJ whole genome shotgun (WGS) entry which is preliminary data.</text>
</comment>
<protein>
    <submittedName>
        <fullName evidence="2">Malonate decarboxylase gamma subunit</fullName>
    </submittedName>
</protein>
<dbReference type="InterPro" id="IPR029045">
    <property type="entry name" value="ClpP/crotonase-like_dom_sf"/>
</dbReference>
<feature type="compositionally biased region" description="Basic and acidic residues" evidence="1">
    <location>
        <begin position="211"/>
        <end position="220"/>
    </location>
</feature>
<gene>
    <name evidence="2" type="primary">mdcE</name>
    <name evidence="2" type="ORF">RRU01S_30_00600</name>
</gene>